<sequence length="55" mass="5879">MKVDTSTAGSYEIKYNASDTAGNVALEVIRTVNIGTGTTPSLTMLLMLPGTMQWK</sequence>
<protein>
    <recommendedName>
        <fullName evidence="1">Pesticidal crystal protein Cry22Aa Ig-like domain-containing protein</fullName>
    </recommendedName>
</protein>
<dbReference type="Pfam" id="PF16403">
    <property type="entry name" value="Bact_surface_Ig-like"/>
    <property type="match status" value="1"/>
</dbReference>
<dbReference type="AlphaFoldDB" id="A0A837HTF5"/>
<evidence type="ECO:0000313" key="2">
    <source>
        <dbReference type="EMBL" id="KKR20326.1"/>
    </source>
</evidence>
<evidence type="ECO:0000259" key="1">
    <source>
        <dbReference type="Pfam" id="PF16403"/>
    </source>
</evidence>
<proteinExistence type="predicted"/>
<comment type="caution">
    <text evidence="2">The sequence shown here is derived from an EMBL/GenBank/DDBJ whole genome shotgun (WGS) entry which is preliminary data.</text>
</comment>
<dbReference type="InterPro" id="IPR013783">
    <property type="entry name" value="Ig-like_fold"/>
</dbReference>
<evidence type="ECO:0000313" key="3">
    <source>
        <dbReference type="Proteomes" id="UP000034656"/>
    </source>
</evidence>
<gene>
    <name evidence="2" type="ORF">UT51_C0005G0059</name>
</gene>
<dbReference type="Proteomes" id="UP000034656">
    <property type="component" value="Unassembled WGS sequence"/>
</dbReference>
<dbReference type="InterPro" id="IPR032179">
    <property type="entry name" value="Cry22Aa_Ig-like"/>
</dbReference>
<feature type="domain" description="Pesticidal crystal protein Cry22Aa Ig-like" evidence="1">
    <location>
        <begin position="2"/>
        <end position="34"/>
    </location>
</feature>
<dbReference type="Gene3D" id="2.60.40.10">
    <property type="entry name" value="Immunoglobulins"/>
    <property type="match status" value="1"/>
</dbReference>
<organism evidence="2 3">
    <name type="scientific">Candidatus Nomurabacteria bacterium GW2011_GWC2_39_41</name>
    <dbReference type="NCBI Taxonomy" id="1618754"/>
    <lineage>
        <taxon>Bacteria</taxon>
        <taxon>Candidatus Nomuraibacteriota</taxon>
    </lineage>
</organism>
<dbReference type="EMBL" id="LBXB01000005">
    <property type="protein sequence ID" value="KKR20326.1"/>
    <property type="molecule type" value="Genomic_DNA"/>
</dbReference>
<accession>A0A837HTF5</accession>
<name>A0A837HTF5_9BACT</name>
<reference evidence="2 3" key="1">
    <citation type="journal article" date="2015" name="Nature">
        <title>rRNA introns, odd ribosomes, and small enigmatic genomes across a large radiation of phyla.</title>
        <authorList>
            <person name="Brown C.T."/>
            <person name="Hug L.A."/>
            <person name="Thomas B.C."/>
            <person name="Sharon I."/>
            <person name="Castelle C.J."/>
            <person name="Singh A."/>
            <person name="Wilkins M.J."/>
            <person name="Williams K.H."/>
            <person name="Banfield J.F."/>
        </authorList>
    </citation>
    <scope>NUCLEOTIDE SEQUENCE [LARGE SCALE GENOMIC DNA]</scope>
</reference>